<evidence type="ECO:0000259" key="5">
    <source>
        <dbReference type="PROSITE" id="PS50085"/>
    </source>
</evidence>
<dbReference type="GO" id="GO:0005737">
    <property type="term" value="C:cytoplasm"/>
    <property type="evidence" value="ECO:0007669"/>
    <property type="project" value="TreeGrafter"/>
</dbReference>
<keyword evidence="8" id="KW-1185">Reference proteome</keyword>
<evidence type="ECO:0000313" key="8">
    <source>
        <dbReference type="Proteomes" id="UP000593567"/>
    </source>
</evidence>
<sequence length="955" mass="106739">MLDGIPGADNRQSLVERHKGYILEYRDRGCTYYRQHFRHEEHQNYFGFDENVGPVAISIRREKVSPKTRLPDSLIRHNGESHDGKSQSEATSPLQQYRVIARTSELKVLRVLEDCQLRISIEYVIPEIQLSCLRQATNSDKTKEQVQALDEQRRSNTYKVGVMYCKAGQSTEEEIYNNEHSSPAFTSFLDLIGRKVKLKGFEQFKGGLDTKTDTTGAYSYYVSEQAHEIMFHVSTLLPIENNRQQLLRKRHIGNDIVTVVFQEPGSLPFDVTSMRSKFQHVFIIVRVHHPNTENTKYSVAVTRSKGVPSFGPPIAHSFYAHNQEFADFIIAKILNAENASHQSDKFQAMAARTRGEYLKDLATNYVTNNSLDHSSKLGKFSLGGGKKKDKKTGKLVPDILAPGGLVWPVQLEDSSLCTYVEVYIVISADVIAAVEMDTSDVIFSCWCSSVIGWTNLFNSTDPTSTPSTGLRIYFNQGEVILIKPIDNDDTLEIVDRLRVVTHGCETREMNLKRNEHGQLGFHVHMDGIVSEVEPQGPAWDSGVRTGSRLVEICKVAMVTLTHEQMIDLLRTSSSVTVSMIPPLDGKPRRGLEDKSSEYYMIYPTDEHRSRANNSNIHQNPVDGEESSAYFSDDETSPQSTVMSVAKRINTVTLRSSSSGGSSCSPGSTLSSKHQRADRRAQSDTEGHHGNRQHIHNRAKSQDQQQHGDTNSVSQRRPPAGPIYTVPHTQYGSGGSNPATASAGSYYQAGHLHPPPNESRQRQTNGQPRPSSSSSNSSRRPVQRHKSWAAKDWRHVEPPRLTNQHLGYSERAGERLNNSGSQEVLNKMPASVPNHYSKPAAHYASPNNYAQLDGPYFNRKLQRTFSDESLQSPSRRVNSPSSAYRDQLRRVPQELVGVTRSRTGSIPLDPGANSVHIDDEDLDWNKLVNTASKAIESGTSTSANHYVTLVPWKSGV</sequence>
<name>A0A7J7JF81_BUGNE</name>
<feature type="compositionally biased region" description="Basic and acidic residues" evidence="4">
    <location>
        <begin position="788"/>
        <end position="797"/>
    </location>
</feature>
<dbReference type="InterPro" id="IPR035974">
    <property type="entry name" value="Rap/Ran-GAP_sf"/>
</dbReference>
<dbReference type="Proteomes" id="UP000593567">
    <property type="component" value="Unassembled WGS sequence"/>
</dbReference>
<reference evidence="7" key="1">
    <citation type="submission" date="2020-06" db="EMBL/GenBank/DDBJ databases">
        <title>Draft genome of Bugula neritina, a colonial animal packing powerful symbionts and potential medicines.</title>
        <authorList>
            <person name="Rayko M."/>
        </authorList>
    </citation>
    <scope>NUCLEOTIDE SEQUENCE [LARGE SCALE GENOMIC DNA]</scope>
    <source>
        <strain evidence="7">Kwan_BN1</strain>
    </source>
</reference>
<feature type="region of interest" description="Disordered" evidence="4">
    <location>
        <begin position="865"/>
        <end position="895"/>
    </location>
</feature>
<dbReference type="InterPro" id="IPR000331">
    <property type="entry name" value="Rap/Ran_GAP_dom"/>
</dbReference>
<accession>A0A7J7JF81</accession>
<dbReference type="SUPFAM" id="SSF50156">
    <property type="entry name" value="PDZ domain-like"/>
    <property type="match status" value="1"/>
</dbReference>
<feature type="compositionally biased region" description="Basic and acidic residues" evidence="4">
    <location>
        <begin position="74"/>
        <end position="86"/>
    </location>
</feature>
<dbReference type="Pfam" id="PF00595">
    <property type="entry name" value="PDZ"/>
    <property type="match status" value="1"/>
</dbReference>
<dbReference type="Gene3D" id="3.40.50.11210">
    <property type="entry name" value="Rap/Ran-GAP"/>
    <property type="match status" value="1"/>
</dbReference>
<feature type="domain" description="PDZ" evidence="6">
    <location>
        <begin position="508"/>
        <end position="584"/>
    </location>
</feature>
<keyword evidence="2" id="KW-0597">Phosphoprotein</keyword>
<protein>
    <submittedName>
        <fullName evidence="7">SIPA1L2</fullName>
    </submittedName>
</protein>
<evidence type="ECO:0000256" key="3">
    <source>
        <dbReference type="ARBA" id="ARBA00023054"/>
    </source>
</evidence>
<evidence type="ECO:0000256" key="2">
    <source>
        <dbReference type="ARBA" id="ARBA00022553"/>
    </source>
</evidence>
<dbReference type="FunFam" id="3.40.50.11210:FF:000002">
    <property type="entry name" value="Signal-induced proliferation-associated 1-like protein 1"/>
    <property type="match status" value="1"/>
</dbReference>
<feature type="compositionally biased region" description="Low complexity" evidence="4">
    <location>
        <begin position="767"/>
        <end position="779"/>
    </location>
</feature>
<dbReference type="InterPro" id="IPR001478">
    <property type="entry name" value="PDZ"/>
</dbReference>
<dbReference type="EMBL" id="VXIV02002519">
    <property type="protein sequence ID" value="KAF6024890.1"/>
    <property type="molecule type" value="Genomic_DNA"/>
</dbReference>
<dbReference type="InterPro" id="IPR036034">
    <property type="entry name" value="PDZ_sf"/>
</dbReference>
<comment type="caution">
    <text evidence="7">The sequence shown here is derived from an EMBL/GenBank/DDBJ whole genome shotgun (WGS) entry which is preliminary data.</text>
</comment>
<evidence type="ECO:0000313" key="7">
    <source>
        <dbReference type="EMBL" id="KAF6024890.1"/>
    </source>
</evidence>
<feature type="region of interest" description="Disordered" evidence="4">
    <location>
        <begin position="71"/>
        <end position="92"/>
    </location>
</feature>
<evidence type="ECO:0000259" key="6">
    <source>
        <dbReference type="PROSITE" id="PS50106"/>
    </source>
</evidence>
<keyword evidence="3" id="KW-0175">Coiled coil</keyword>
<feature type="compositionally biased region" description="Basic and acidic residues" evidence="4">
    <location>
        <begin position="677"/>
        <end position="688"/>
    </location>
</feature>
<organism evidence="7 8">
    <name type="scientific">Bugula neritina</name>
    <name type="common">Brown bryozoan</name>
    <name type="synonym">Sertularia neritina</name>
    <dbReference type="NCBI Taxonomy" id="10212"/>
    <lineage>
        <taxon>Eukaryota</taxon>
        <taxon>Metazoa</taxon>
        <taxon>Spiralia</taxon>
        <taxon>Lophotrochozoa</taxon>
        <taxon>Bryozoa</taxon>
        <taxon>Gymnolaemata</taxon>
        <taxon>Cheilostomatida</taxon>
        <taxon>Flustrina</taxon>
        <taxon>Buguloidea</taxon>
        <taxon>Bugulidae</taxon>
        <taxon>Bugula</taxon>
    </lineage>
</organism>
<dbReference type="Pfam" id="PF02145">
    <property type="entry name" value="Rap_GAP"/>
    <property type="match status" value="1"/>
</dbReference>
<feature type="compositionally biased region" description="Basic residues" evidence="4">
    <location>
        <begin position="689"/>
        <end position="698"/>
    </location>
</feature>
<dbReference type="Pfam" id="PF21022">
    <property type="entry name" value="Rap-GAP_dimer"/>
    <property type="match status" value="1"/>
</dbReference>
<dbReference type="AlphaFoldDB" id="A0A7J7JF81"/>
<dbReference type="SMART" id="SM00228">
    <property type="entry name" value="PDZ"/>
    <property type="match status" value="1"/>
</dbReference>
<feature type="compositionally biased region" description="Low complexity" evidence="4">
    <location>
        <begin position="655"/>
        <end position="671"/>
    </location>
</feature>
<evidence type="ECO:0000256" key="1">
    <source>
        <dbReference type="ARBA" id="ARBA00022468"/>
    </source>
</evidence>
<dbReference type="GO" id="GO:0005096">
    <property type="term" value="F:GTPase activator activity"/>
    <property type="evidence" value="ECO:0007669"/>
    <property type="project" value="UniProtKB-KW"/>
</dbReference>
<dbReference type="PROSITE" id="PS50085">
    <property type="entry name" value="RAPGAP"/>
    <property type="match status" value="1"/>
</dbReference>
<dbReference type="OrthoDB" id="2499658at2759"/>
<keyword evidence="1" id="KW-0343">GTPase activation</keyword>
<dbReference type="CDD" id="cd06745">
    <property type="entry name" value="PDZ_SIPA1-like"/>
    <property type="match status" value="1"/>
</dbReference>
<dbReference type="PROSITE" id="PS50106">
    <property type="entry name" value="PDZ"/>
    <property type="match status" value="1"/>
</dbReference>
<proteinExistence type="predicted"/>
<feature type="domain" description="Rap-GAP" evidence="5">
    <location>
        <begin position="146"/>
        <end position="361"/>
    </location>
</feature>
<gene>
    <name evidence="7" type="ORF">EB796_016800</name>
</gene>
<dbReference type="Gene3D" id="2.30.42.10">
    <property type="match status" value="1"/>
</dbReference>
<evidence type="ECO:0000256" key="4">
    <source>
        <dbReference type="SAM" id="MobiDB-lite"/>
    </source>
</evidence>
<dbReference type="GO" id="GO:0051056">
    <property type="term" value="P:regulation of small GTPase mediated signal transduction"/>
    <property type="evidence" value="ECO:0007669"/>
    <property type="project" value="InterPro"/>
</dbReference>
<feature type="compositionally biased region" description="Polar residues" evidence="4">
    <location>
        <begin position="865"/>
        <end position="883"/>
    </location>
</feature>
<dbReference type="SUPFAM" id="SSF111347">
    <property type="entry name" value="Rap/Ran-GAP"/>
    <property type="match status" value="1"/>
</dbReference>
<dbReference type="PANTHER" id="PTHR15711">
    <property type="entry name" value="RAP GTPASE-ACTIVATING PROTEIN"/>
    <property type="match status" value="1"/>
</dbReference>
<feature type="compositionally biased region" description="Polar residues" evidence="4">
    <location>
        <begin position="701"/>
        <end position="714"/>
    </location>
</feature>
<dbReference type="PANTHER" id="PTHR15711:SF22">
    <property type="entry name" value="RAP-GAP DOMAIN-CONTAINING PROTEIN"/>
    <property type="match status" value="1"/>
</dbReference>
<feature type="compositionally biased region" description="Polar residues" evidence="4">
    <location>
        <begin position="726"/>
        <end position="744"/>
    </location>
</feature>
<dbReference type="InterPro" id="IPR050989">
    <property type="entry name" value="Rap1_Ran_GAP"/>
</dbReference>
<feature type="region of interest" description="Disordered" evidence="4">
    <location>
        <begin position="604"/>
        <end position="817"/>
    </location>
</feature>